<accession>A0ACB9Q5E7</accession>
<name>A0ACB9Q5E7_BAUVA</name>
<sequence length="446" mass="48991">MVSLTAIYTVGSVFLVTVTLGLAGDIVHPDNIAPKKPGCDSNFVLVKVPTWIDGVEDCEYVGVGARFGPTLESKEKHANHTRVAMADPPDFCTKPKNKLTGEVILVHRGNCSFTTKANIAEEAGASAILIINYRTELFKMVCEENETDLSIGIPAVMLPQDAGEDLESHLENNSTVSVQLYSPLRPLVDVAEVFLWLMAVGTILCASYWSAWTAKEAAIEQEKLLKDASDECLNMENAGSSGYVEISTAAAILFVVVASCFLVMLYKLMSYWFVEVLVVLFCIGGVEVDVLSKLRHPNLITLIGACPESWTLVYEYLPNGSLEDRLSCKNNTPPLSWQTRIRIAAELCSALIFLHSSKPHSVVHGDLKPSNVLLVSKLSDFGICRILSRHESSSNNSTLFWRTDPKGTFAYMDPEFLASGELTPKSDVYSFGIILLRLLTGDQLWE</sequence>
<dbReference type="Proteomes" id="UP000828941">
    <property type="component" value="Chromosome 2"/>
</dbReference>
<comment type="caution">
    <text evidence="1">The sequence shown here is derived from an EMBL/GenBank/DDBJ whole genome shotgun (WGS) entry which is preliminary data.</text>
</comment>
<protein>
    <submittedName>
        <fullName evidence="1">Uncharacterized protein</fullName>
    </submittedName>
</protein>
<evidence type="ECO:0000313" key="1">
    <source>
        <dbReference type="EMBL" id="KAI4355081.1"/>
    </source>
</evidence>
<evidence type="ECO:0000313" key="2">
    <source>
        <dbReference type="Proteomes" id="UP000828941"/>
    </source>
</evidence>
<keyword evidence="2" id="KW-1185">Reference proteome</keyword>
<gene>
    <name evidence="1" type="ORF">L6164_003888</name>
</gene>
<reference evidence="1 2" key="1">
    <citation type="journal article" date="2022" name="DNA Res.">
        <title>Chromosomal-level genome assembly of the orchid tree Bauhinia variegata (Leguminosae; Cercidoideae) supports the allotetraploid origin hypothesis of Bauhinia.</title>
        <authorList>
            <person name="Zhong Y."/>
            <person name="Chen Y."/>
            <person name="Zheng D."/>
            <person name="Pang J."/>
            <person name="Liu Y."/>
            <person name="Luo S."/>
            <person name="Meng S."/>
            <person name="Qian L."/>
            <person name="Wei D."/>
            <person name="Dai S."/>
            <person name="Zhou R."/>
        </authorList>
    </citation>
    <scope>NUCLEOTIDE SEQUENCE [LARGE SCALE GENOMIC DNA]</scope>
    <source>
        <strain evidence="1">BV-YZ2020</strain>
    </source>
</reference>
<organism evidence="1 2">
    <name type="scientific">Bauhinia variegata</name>
    <name type="common">Purple orchid tree</name>
    <name type="synonym">Phanera variegata</name>
    <dbReference type="NCBI Taxonomy" id="167791"/>
    <lineage>
        <taxon>Eukaryota</taxon>
        <taxon>Viridiplantae</taxon>
        <taxon>Streptophyta</taxon>
        <taxon>Embryophyta</taxon>
        <taxon>Tracheophyta</taxon>
        <taxon>Spermatophyta</taxon>
        <taxon>Magnoliopsida</taxon>
        <taxon>eudicotyledons</taxon>
        <taxon>Gunneridae</taxon>
        <taxon>Pentapetalae</taxon>
        <taxon>rosids</taxon>
        <taxon>fabids</taxon>
        <taxon>Fabales</taxon>
        <taxon>Fabaceae</taxon>
        <taxon>Cercidoideae</taxon>
        <taxon>Cercideae</taxon>
        <taxon>Bauhiniinae</taxon>
        <taxon>Bauhinia</taxon>
    </lineage>
</organism>
<dbReference type="EMBL" id="CM039427">
    <property type="protein sequence ID" value="KAI4355081.1"/>
    <property type="molecule type" value="Genomic_DNA"/>
</dbReference>
<proteinExistence type="predicted"/>